<dbReference type="EMBL" id="JAMGSI010000001">
    <property type="protein sequence ID" value="MCL6657090.1"/>
    <property type="molecule type" value="Genomic_DNA"/>
</dbReference>
<dbReference type="RefSeq" id="WP_102727982.1">
    <property type="nucleotide sequence ID" value="NZ_CP072027.1"/>
</dbReference>
<evidence type="ECO:0000313" key="2">
    <source>
        <dbReference type="Proteomes" id="UP001202031"/>
    </source>
</evidence>
<keyword evidence="1" id="KW-0808">Transferase</keyword>
<dbReference type="GeneID" id="84023629"/>
<sequence>MSDFLGLPSEDRIFLCRHIGEQLGIIPSIVEKDFWVCRVLNILFREDSLNPYLCFRGGTSLSKAYKIIRRFSEDIDVALSPRFFTELGEEDKPTAFQSASQRDAKLRKIRPHYRRMMEHVLLPLMEERMKEMGIKNVHIELEDLSTARDPFVLLIHYPSLFEQNESLYIRPFVKIELSGRAQTEPSEARMVDSYIGEGFPEFSDSTEVRTISPFRTFWEKCFILHENNTRPHEGWNIKARLARHYYDAAALIRAGYVDKELFFDVRDKRKLYHWQTWVDYDTLLPSDLKLIPDSLELREKWQRDYEQTSAMLFDEPEPFDSLMSTINGIMNQDIG</sequence>
<accession>A0ABT0R862</accession>
<dbReference type="GO" id="GO:0016740">
    <property type="term" value="F:transferase activity"/>
    <property type="evidence" value="ECO:0007669"/>
    <property type="project" value="UniProtKB-KW"/>
</dbReference>
<dbReference type="InterPro" id="IPR014942">
    <property type="entry name" value="AbiEii"/>
</dbReference>
<gene>
    <name evidence="1" type="ORF">M8N44_07130</name>
</gene>
<keyword evidence="2" id="KW-1185">Reference proteome</keyword>
<protein>
    <submittedName>
        <fullName evidence="1">Nucleotidyl transferase AbiEii/AbiGii toxin family protein</fullName>
    </submittedName>
</protein>
<comment type="caution">
    <text evidence="1">The sequence shown here is derived from an EMBL/GenBank/DDBJ whole genome shotgun (WGS) entry which is preliminary data.</text>
</comment>
<proteinExistence type="predicted"/>
<dbReference type="Gene3D" id="3.10.450.620">
    <property type="entry name" value="JHP933, nucleotidyltransferase-like core domain"/>
    <property type="match status" value="1"/>
</dbReference>
<reference evidence="1 2" key="1">
    <citation type="submission" date="2022-03" db="EMBL/GenBank/DDBJ databases">
        <title>Taxonomic description of new species and reclassification of some bacterial strains.</title>
        <authorList>
            <person name="Ndongo S."/>
        </authorList>
    </citation>
    <scope>NUCLEOTIDE SEQUENCE [LARGE SCALE GENOMIC DNA]</scope>
    <source>
        <strain evidence="1 2">Marseille-P6666</strain>
    </source>
</reference>
<dbReference type="Pfam" id="PF08843">
    <property type="entry name" value="AbiEii"/>
    <property type="match status" value="1"/>
</dbReference>
<dbReference type="Proteomes" id="UP001202031">
    <property type="component" value="Unassembled WGS sequence"/>
</dbReference>
<name>A0ABT0R862_9BACT</name>
<evidence type="ECO:0000313" key="1">
    <source>
        <dbReference type="EMBL" id="MCL6657090.1"/>
    </source>
</evidence>
<organism evidence="1 2">
    <name type="scientific">Akkermansia massiliensis</name>
    <dbReference type="NCBI Taxonomy" id="2927224"/>
    <lineage>
        <taxon>Bacteria</taxon>
        <taxon>Pseudomonadati</taxon>
        <taxon>Verrucomicrobiota</taxon>
        <taxon>Verrucomicrobiia</taxon>
        <taxon>Verrucomicrobiales</taxon>
        <taxon>Akkermansiaceae</taxon>
        <taxon>Akkermansia</taxon>
    </lineage>
</organism>